<reference evidence="1" key="1">
    <citation type="submission" date="2020-08" db="EMBL/GenBank/DDBJ databases">
        <title>Multicomponent nature underlies the extraordinary mechanical properties of spider dragline silk.</title>
        <authorList>
            <person name="Kono N."/>
            <person name="Nakamura H."/>
            <person name="Mori M."/>
            <person name="Yoshida Y."/>
            <person name="Ohtoshi R."/>
            <person name="Malay A.D."/>
            <person name="Moran D.A.P."/>
            <person name="Tomita M."/>
            <person name="Numata K."/>
            <person name="Arakawa K."/>
        </authorList>
    </citation>
    <scope>NUCLEOTIDE SEQUENCE</scope>
</reference>
<dbReference type="AlphaFoldDB" id="A0A8X6X653"/>
<organism evidence="1 2">
    <name type="scientific">Trichonephila inaurata madagascariensis</name>
    <dbReference type="NCBI Taxonomy" id="2747483"/>
    <lineage>
        <taxon>Eukaryota</taxon>
        <taxon>Metazoa</taxon>
        <taxon>Ecdysozoa</taxon>
        <taxon>Arthropoda</taxon>
        <taxon>Chelicerata</taxon>
        <taxon>Arachnida</taxon>
        <taxon>Araneae</taxon>
        <taxon>Araneomorphae</taxon>
        <taxon>Entelegynae</taxon>
        <taxon>Araneoidea</taxon>
        <taxon>Nephilidae</taxon>
        <taxon>Trichonephila</taxon>
        <taxon>Trichonephila inaurata</taxon>
    </lineage>
</organism>
<comment type="caution">
    <text evidence="1">The sequence shown here is derived from an EMBL/GenBank/DDBJ whole genome shotgun (WGS) entry which is preliminary data.</text>
</comment>
<dbReference type="Proteomes" id="UP000886998">
    <property type="component" value="Unassembled WGS sequence"/>
</dbReference>
<dbReference type="EMBL" id="BMAV01005995">
    <property type="protein sequence ID" value="GFY47529.1"/>
    <property type="molecule type" value="Genomic_DNA"/>
</dbReference>
<protein>
    <submittedName>
        <fullName evidence="1">Uncharacterized protein</fullName>
    </submittedName>
</protein>
<accession>A0A8X6X653</accession>
<sequence length="76" mass="8427">MELRFCARKDPSLGNNGIMIVGRLVEVNNWLIFSDLPVTGLSKGSPSVFEGNCDVDVAVNFGNEHMDICKEQYTFS</sequence>
<proteinExistence type="predicted"/>
<gene>
    <name evidence="1" type="ORF">TNIN_46091</name>
</gene>
<name>A0A8X6X653_9ARAC</name>
<evidence type="ECO:0000313" key="1">
    <source>
        <dbReference type="EMBL" id="GFY47529.1"/>
    </source>
</evidence>
<evidence type="ECO:0000313" key="2">
    <source>
        <dbReference type="Proteomes" id="UP000886998"/>
    </source>
</evidence>
<keyword evidence="2" id="KW-1185">Reference proteome</keyword>